<dbReference type="EMBL" id="CM047941">
    <property type="protein sequence ID" value="KAI9902761.1"/>
    <property type="molecule type" value="Genomic_DNA"/>
</dbReference>
<proteinExistence type="predicted"/>
<gene>
    <name evidence="1" type="ORF">N3K66_002113</name>
</gene>
<sequence length="448" mass="50001">MSYLVDDASGVAWGTDFINFEVLENPKLKMAAETVTNGVEAAPAVQDPKKSEPFSWLQPHPIFVIILVGPAEQPFGIQKDFLCHRSEFYRKFFESNASQDTLEHVVKLPESSPEEFGLAQHYLYTGQVITDTAKIPSYEALVGLWNLGHKLGVTGLCDQTLDAMKTCKRLTRRIPATPLLVQVWKDAPEGSGIRNLLLTWTAEYMRSSDARADFAKTLPQEVLSELVVIMSSFNTMGAEPELAEGSSATDIMRSQKNIHYLEEGSDEETLSVAKRGRRANGAPFSAGSLLESKSALGRKPSRLSSLAKPQKRRLSSMLADPSTFTTAQKMEFCADLLTRMLSGPGFWTRLVGPFREPVVPSEDGVPDYFDKVKKPMDLSTMKAKMDRREYADEGEFLADMRQIFDNCFTYWKKGTPMHAAGEKLQKTFEDKYSAMNKWIAKMGGEDGE</sequence>
<reference evidence="1" key="1">
    <citation type="submission" date="2022-10" db="EMBL/GenBank/DDBJ databases">
        <title>Complete Genome of Trichothecium roseum strain YXFP-22015, a Plant Pathogen Isolated from Citrus.</title>
        <authorList>
            <person name="Wang Y."/>
            <person name="Zhu L."/>
        </authorList>
    </citation>
    <scope>NUCLEOTIDE SEQUENCE</scope>
    <source>
        <strain evidence="1">YXFP-22015</strain>
    </source>
</reference>
<accession>A0ACC0V8N9</accession>
<organism evidence="1 2">
    <name type="scientific">Trichothecium roseum</name>
    <dbReference type="NCBI Taxonomy" id="47278"/>
    <lineage>
        <taxon>Eukaryota</taxon>
        <taxon>Fungi</taxon>
        <taxon>Dikarya</taxon>
        <taxon>Ascomycota</taxon>
        <taxon>Pezizomycotina</taxon>
        <taxon>Sordariomycetes</taxon>
        <taxon>Hypocreomycetidae</taxon>
        <taxon>Hypocreales</taxon>
        <taxon>Hypocreales incertae sedis</taxon>
        <taxon>Trichothecium</taxon>
    </lineage>
</organism>
<evidence type="ECO:0000313" key="1">
    <source>
        <dbReference type="EMBL" id="KAI9902761.1"/>
    </source>
</evidence>
<comment type="caution">
    <text evidence="1">The sequence shown here is derived from an EMBL/GenBank/DDBJ whole genome shotgun (WGS) entry which is preliminary data.</text>
</comment>
<evidence type="ECO:0000313" key="2">
    <source>
        <dbReference type="Proteomes" id="UP001163324"/>
    </source>
</evidence>
<protein>
    <submittedName>
        <fullName evidence="1">Uncharacterized protein</fullName>
    </submittedName>
</protein>
<keyword evidence="2" id="KW-1185">Reference proteome</keyword>
<dbReference type="Proteomes" id="UP001163324">
    <property type="component" value="Chromosome 2"/>
</dbReference>
<name>A0ACC0V8N9_9HYPO</name>